<name>A0A193LCW8_9GAMM</name>
<dbReference type="SUPFAM" id="SSF159594">
    <property type="entry name" value="XCC0632-like"/>
    <property type="match status" value="1"/>
</dbReference>
<reference evidence="3 4" key="1">
    <citation type="submission" date="2016-06" db="EMBL/GenBank/DDBJ databases">
        <title>Complete genome sequence of a deep-branching marine Gamma Proteobacterium Woeseia oceani type strain XK5.</title>
        <authorList>
            <person name="Mu D."/>
            <person name="Du Z."/>
        </authorList>
    </citation>
    <scope>NUCLEOTIDE SEQUENCE [LARGE SCALE GENOMIC DNA]</scope>
    <source>
        <strain evidence="3 4">XK5</strain>
    </source>
</reference>
<gene>
    <name evidence="3" type="ORF">BA177_02515</name>
</gene>
<dbReference type="EMBL" id="CP016268">
    <property type="protein sequence ID" value="ANO50239.1"/>
    <property type="molecule type" value="Genomic_DNA"/>
</dbReference>
<sequence length="213" mass="23108">MITVICKRNWRCHLTTVLALMFLSACSLPGAKKAVSERIWVLEDHAAVSMAGPAACIVRIGRARAAPGFNTTRMLYQRAPQRLEYFAWQSWADTPPAMLTSLVSGRLERSGTVAAAVTGTTDVASRARLDLDALRVLQVFESSGSYVNVELRAQLLSQPERELLAMRRFAYRVAADQATPEAGVAAANVAVGRLLNDLQDFVASALAKTSCPQ</sequence>
<dbReference type="AlphaFoldDB" id="A0A193LCW8"/>
<organism evidence="3 4">
    <name type="scientific">Woeseia oceani</name>
    <dbReference type="NCBI Taxonomy" id="1548547"/>
    <lineage>
        <taxon>Bacteria</taxon>
        <taxon>Pseudomonadati</taxon>
        <taxon>Pseudomonadota</taxon>
        <taxon>Gammaproteobacteria</taxon>
        <taxon>Woeseiales</taxon>
        <taxon>Woeseiaceae</taxon>
        <taxon>Woeseia</taxon>
    </lineage>
</organism>
<evidence type="ECO:0000259" key="2">
    <source>
        <dbReference type="Pfam" id="PF03886"/>
    </source>
</evidence>
<keyword evidence="4" id="KW-1185">Reference proteome</keyword>
<keyword evidence="1" id="KW-0732">Signal</keyword>
<feature type="domain" description="ABC-type transport auxiliary lipoprotein component" evidence="2">
    <location>
        <begin position="48"/>
        <end position="197"/>
    </location>
</feature>
<feature type="chain" id="PRO_5008260055" description="ABC-type transport auxiliary lipoprotein component domain-containing protein" evidence="1">
    <location>
        <begin position="28"/>
        <end position="213"/>
    </location>
</feature>
<dbReference type="Proteomes" id="UP000092695">
    <property type="component" value="Chromosome"/>
</dbReference>
<dbReference type="RefSeq" id="WP_068612451.1">
    <property type="nucleotide sequence ID" value="NZ_CP016268.1"/>
</dbReference>
<dbReference type="Pfam" id="PF03886">
    <property type="entry name" value="ABC_trans_aux"/>
    <property type="match status" value="1"/>
</dbReference>
<evidence type="ECO:0000313" key="3">
    <source>
        <dbReference type="EMBL" id="ANO50239.1"/>
    </source>
</evidence>
<evidence type="ECO:0000313" key="4">
    <source>
        <dbReference type="Proteomes" id="UP000092695"/>
    </source>
</evidence>
<protein>
    <recommendedName>
        <fullName evidence="2">ABC-type transport auxiliary lipoprotein component domain-containing protein</fullName>
    </recommendedName>
</protein>
<feature type="signal peptide" evidence="1">
    <location>
        <begin position="1"/>
        <end position="27"/>
    </location>
</feature>
<proteinExistence type="predicted"/>
<dbReference type="STRING" id="1548547.BA177_02515"/>
<dbReference type="Gene3D" id="3.40.50.10610">
    <property type="entry name" value="ABC-type transport auxiliary lipoprotein component"/>
    <property type="match status" value="1"/>
</dbReference>
<dbReference type="KEGG" id="woc:BA177_02515"/>
<evidence type="ECO:0000256" key="1">
    <source>
        <dbReference type="SAM" id="SignalP"/>
    </source>
</evidence>
<accession>A0A193LCW8</accession>
<dbReference type="InterPro" id="IPR005586">
    <property type="entry name" value="ABC_trans_aux"/>
</dbReference>
<dbReference type="PROSITE" id="PS51257">
    <property type="entry name" value="PROKAR_LIPOPROTEIN"/>
    <property type="match status" value="1"/>
</dbReference>
<dbReference type="OrthoDB" id="5624722at2"/>